<dbReference type="Proteomes" id="UP000216035">
    <property type="component" value="Unassembled WGS sequence"/>
</dbReference>
<gene>
    <name evidence="1" type="ORF">CHX27_03350</name>
</gene>
<reference evidence="1 2" key="1">
    <citation type="submission" date="2017-07" db="EMBL/GenBank/DDBJ databases">
        <title>Flavobacterium cyanobacteriorum sp. nov., isolated from cyanobacterial aggregates in a eutrophic lake.</title>
        <authorList>
            <person name="Cai H."/>
        </authorList>
    </citation>
    <scope>NUCLEOTIDE SEQUENCE [LARGE SCALE GENOMIC DNA]</scope>
    <source>
        <strain evidence="1 2">TH167</strain>
    </source>
</reference>
<organism evidence="1 2">
    <name type="scientific">Flavobacterium aurantiibacter</name>
    <dbReference type="NCBI Taxonomy" id="2023067"/>
    <lineage>
        <taxon>Bacteria</taxon>
        <taxon>Pseudomonadati</taxon>
        <taxon>Bacteroidota</taxon>
        <taxon>Flavobacteriia</taxon>
        <taxon>Flavobacteriales</taxon>
        <taxon>Flavobacteriaceae</taxon>
        <taxon>Flavobacterium</taxon>
    </lineage>
</organism>
<evidence type="ECO:0000313" key="1">
    <source>
        <dbReference type="EMBL" id="OYQ47231.1"/>
    </source>
</evidence>
<evidence type="ECO:0008006" key="3">
    <source>
        <dbReference type="Google" id="ProtNLM"/>
    </source>
</evidence>
<evidence type="ECO:0000313" key="2">
    <source>
        <dbReference type="Proteomes" id="UP000216035"/>
    </source>
</evidence>
<dbReference type="Pfam" id="PF23835">
    <property type="entry name" value="DUF7205"/>
    <property type="match status" value="1"/>
</dbReference>
<dbReference type="AlphaFoldDB" id="A0A256A0S3"/>
<keyword evidence="2" id="KW-1185">Reference proteome</keyword>
<comment type="caution">
    <text evidence="1">The sequence shown here is derived from an EMBL/GenBank/DDBJ whole genome shotgun (WGS) entry which is preliminary data.</text>
</comment>
<dbReference type="InterPro" id="IPR055629">
    <property type="entry name" value="DUF7205"/>
</dbReference>
<sequence>MKNKILLFGLTLTLASCGSWNRIGDLTTIGNRNVDDSKKYTLLTREVEAVAEADADAMEQAVDNLTKKYEGEFLRNVKVYVKSNGKKVKVVGDVWGTQNTLINVSTEANVKVILNVGDSVVFKRKGKLTDGKIIGVNSNLVIVEYDGNKKVELKYDEVTKTNK</sequence>
<accession>A0A256A0S3</accession>
<protein>
    <recommendedName>
        <fullName evidence="3">Lipoprotein</fullName>
    </recommendedName>
</protein>
<dbReference type="OrthoDB" id="1442561at2"/>
<name>A0A256A0S3_9FLAO</name>
<dbReference type="PROSITE" id="PS51257">
    <property type="entry name" value="PROKAR_LIPOPROTEIN"/>
    <property type="match status" value="1"/>
</dbReference>
<proteinExistence type="predicted"/>
<dbReference type="RefSeq" id="WP_094485356.1">
    <property type="nucleotide sequence ID" value="NZ_NOXX01000147.1"/>
</dbReference>
<dbReference type="EMBL" id="NOXX01000147">
    <property type="protein sequence ID" value="OYQ47231.1"/>
    <property type="molecule type" value="Genomic_DNA"/>
</dbReference>